<dbReference type="Proteomes" id="UP000815677">
    <property type="component" value="Unassembled WGS sequence"/>
</dbReference>
<name>A0ABQ0M6G1_MYCCL</name>
<dbReference type="Pfam" id="PF13499">
    <property type="entry name" value="EF-hand_7"/>
    <property type="match status" value="2"/>
</dbReference>
<feature type="compositionally biased region" description="Polar residues" evidence="6">
    <location>
        <begin position="32"/>
        <end position="42"/>
    </location>
</feature>
<dbReference type="SMART" id="SM00054">
    <property type="entry name" value="EFh"/>
    <property type="match status" value="4"/>
</dbReference>
<evidence type="ECO:0000313" key="9">
    <source>
        <dbReference type="Proteomes" id="UP000815677"/>
    </source>
</evidence>
<proteinExistence type="inferred from homology"/>
<gene>
    <name evidence="8" type="ORF">MCHLO_15307</name>
</gene>
<dbReference type="SUPFAM" id="SSF47473">
    <property type="entry name" value="EF-hand"/>
    <property type="match status" value="1"/>
</dbReference>
<feature type="compositionally biased region" description="Basic and acidic residues" evidence="6">
    <location>
        <begin position="118"/>
        <end position="129"/>
    </location>
</feature>
<dbReference type="InterPro" id="IPR018247">
    <property type="entry name" value="EF_Hand_1_Ca_BS"/>
</dbReference>
<dbReference type="InterPro" id="IPR011992">
    <property type="entry name" value="EF-hand-dom_pair"/>
</dbReference>
<comment type="subcellular location">
    <subcellularLocation>
        <location evidence="1">Cytoplasm</location>
    </subcellularLocation>
</comment>
<feature type="domain" description="EF-hand" evidence="7">
    <location>
        <begin position="230"/>
        <end position="265"/>
    </location>
</feature>
<accession>A0ABQ0M6G1</accession>
<organism evidence="8 9">
    <name type="scientific">Mycena chlorophos</name>
    <name type="common">Agaric fungus</name>
    <name type="synonym">Agaricus chlorophos</name>
    <dbReference type="NCBI Taxonomy" id="658473"/>
    <lineage>
        <taxon>Eukaryota</taxon>
        <taxon>Fungi</taxon>
        <taxon>Dikarya</taxon>
        <taxon>Basidiomycota</taxon>
        <taxon>Agaricomycotina</taxon>
        <taxon>Agaricomycetes</taxon>
        <taxon>Agaricomycetidae</taxon>
        <taxon>Agaricales</taxon>
        <taxon>Marasmiineae</taxon>
        <taxon>Mycenaceae</taxon>
        <taxon>Mycena</taxon>
    </lineage>
</organism>
<feature type="region of interest" description="Disordered" evidence="6">
    <location>
        <begin position="1"/>
        <end position="66"/>
    </location>
</feature>
<feature type="compositionally biased region" description="Polar residues" evidence="6">
    <location>
        <begin position="1"/>
        <end position="11"/>
    </location>
</feature>
<keyword evidence="9" id="KW-1185">Reference proteome</keyword>
<keyword evidence="5" id="KW-0106">Calcium</keyword>
<evidence type="ECO:0000256" key="3">
    <source>
        <dbReference type="ARBA" id="ARBA00022490"/>
    </source>
</evidence>
<dbReference type="EMBL" id="DF849791">
    <property type="protein sequence ID" value="GAT58933.1"/>
    <property type="molecule type" value="Genomic_DNA"/>
</dbReference>
<dbReference type="PROSITE" id="PS00018">
    <property type="entry name" value="EF_HAND_1"/>
    <property type="match status" value="4"/>
</dbReference>
<feature type="domain" description="EF-hand" evidence="7">
    <location>
        <begin position="266"/>
        <end position="301"/>
    </location>
</feature>
<keyword evidence="3" id="KW-0963">Cytoplasm</keyword>
<dbReference type="CDD" id="cd00051">
    <property type="entry name" value="EFh"/>
    <property type="match status" value="2"/>
</dbReference>
<evidence type="ECO:0000256" key="1">
    <source>
        <dbReference type="ARBA" id="ARBA00004496"/>
    </source>
</evidence>
<evidence type="ECO:0000256" key="6">
    <source>
        <dbReference type="SAM" id="MobiDB-lite"/>
    </source>
</evidence>
<sequence length="315" mass="34783">MSTPQSSTDNVHPSAVGRNSAPDTTEPRDSGDSGSKSASQGPDASEYPEQRHAGAVGFGPNYHAQPGFLDKLTAAKETVTGKVTRNPELAEKGHDRWTGALKQKELDADQAEDPFANPEEKRQEQKQQEQTDVVTPRALQVFTLDSPPSMSDQLTPEQISEFKEAFSLFDKDGDGTITTLELGTVMRSLGQNPTESELQDMINEVDADGNGTIDFNEFLAMMAKKFQDTDSEEEIRQAFHVFDKDGNGTISVTELQQVMRSLGEKLTDREVEEMIREADTDGDGEINYEEFVRVCLARSPLPLRPLTSTQMMMSK</sequence>
<reference evidence="8" key="1">
    <citation type="submission" date="2014-09" db="EMBL/GenBank/DDBJ databases">
        <title>Genome sequence of the luminous mushroom Mycena chlorophos for searching fungal bioluminescence genes.</title>
        <authorList>
            <person name="Tanaka Y."/>
            <person name="Kasuga D."/>
            <person name="Oba Y."/>
            <person name="Hase S."/>
            <person name="Sato K."/>
            <person name="Oba Y."/>
            <person name="Sakakibara Y."/>
        </authorList>
    </citation>
    <scope>NUCLEOTIDE SEQUENCE</scope>
</reference>
<evidence type="ECO:0000259" key="7">
    <source>
        <dbReference type="PROSITE" id="PS50222"/>
    </source>
</evidence>
<dbReference type="InterPro" id="IPR002048">
    <property type="entry name" value="EF_hand_dom"/>
</dbReference>
<keyword evidence="4" id="KW-0677">Repeat</keyword>
<dbReference type="PANTHER" id="PTHR23048">
    <property type="entry name" value="MYOSIN LIGHT CHAIN 1, 3"/>
    <property type="match status" value="1"/>
</dbReference>
<feature type="region of interest" description="Disordered" evidence="6">
    <location>
        <begin position="79"/>
        <end position="135"/>
    </location>
</feature>
<comment type="similarity">
    <text evidence="2">Belongs to the calmodulin family. Calglandulin subfamily.</text>
</comment>
<feature type="domain" description="EF-hand" evidence="7">
    <location>
        <begin position="157"/>
        <end position="192"/>
    </location>
</feature>
<dbReference type="Gene3D" id="1.10.238.10">
    <property type="entry name" value="EF-hand"/>
    <property type="match status" value="3"/>
</dbReference>
<protein>
    <submittedName>
        <fullName evidence="8">Calmodulin-like protein</fullName>
    </submittedName>
</protein>
<feature type="domain" description="EF-hand" evidence="7">
    <location>
        <begin position="193"/>
        <end position="228"/>
    </location>
</feature>
<evidence type="ECO:0000256" key="5">
    <source>
        <dbReference type="ARBA" id="ARBA00022837"/>
    </source>
</evidence>
<evidence type="ECO:0000313" key="8">
    <source>
        <dbReference type="EMBL" id="GAT58933.1"/>
    </source>
</evidence>
<dbReference type="InterPro" id="IPR050230">
    <property type="entry name" value="CALM/Myosin/TropC-like"/>
</dbReference>
<evidence type="ECO:0000256" key="4">
    <source>
        <dbReference type="ARBA" id="ARBA00022737"/>
    </source>
</evidence>
<dbReference type="PANTHER" id="PTHR23048:SF56">
    <property type="entry name" value="CALMODULIN 2"/>
    <property type="match status" value="1"/>
</dbReference>
<feature type="compositionally biased region" description="Basic and acidic residues" evidence="6">
    <location>
        <begin position="88"/>
        <end position="107"/>
    </location>
</feature>
<dbReference type="PROSITE" id="PS50222">
    <property type="entry name" value="EF_HAND_2"/>
    <property type="match status" value="4"/>
</dbReference>
<evidence type="ECO:0000256" key="2">
    <source>
        <dbReference type="ARBA" id="ARBA00006182"/>
    </source>
</evidence>